<evidence type="ECO:0000313" key="1">
    <source>
        <dbReference type="EMBL" id="JAA82619.1"/>
    </source>
</evidence>
<name>S4NZ54_9NEOP</name>
<proteinExistence type="predicted"/>
<dbReference type="EMBL" id="GAIX01009941">
    <property type="protein sequence ID" value="JAA82619.1"/>
    <property type="molecule type" value="Transcribed_RNA"/>
</dbReference>
<feature type="non-terminal residue" evidence="1">
    <location>
        <position position="85"/>
    </location>
</feature>
<reference evidence="1" key="2">
    <citation type="submission" date="2013-05" db="EMBL/GenBank/DDBJ databases">
        <authorList>
            <person name="Carter J.-M."/>
            <person name="Baker S.C."/>
            <person name="Pink R."/>
            <person name="Carter D.R.F."/>
            <person name="Collins A."/>
            <person name="Tomlin J."/>
            <person name="Gibbs M."/>
            <person name="Breuker C.J."/>
        </authorList>
    </citation>
    <scope>NUCLEOTIDE SEQUENCE</scope>
    <source>
        <tissue evidence="1">Ovary</tissue>
    </source>
</reference>
<accession>S4NZ54</accession>
<protein>
    <submittedName>
        <fullName evidence="1">Uncharacterized protein</fullName>
    </submittedName>
</protein>
<sequence length="85" mass="9642">MKKESSEDRKTTEMKKQLKQMLFGYKANDNKLIQKSTETQNDYEDSTSVSGYSDLNLTISSVEDQNASFISNRDTSSSLIDPDSF</sequence>
<reference evidence="1" key="1">
    <citation type="journal article" date="2013" name="BMC Genomics">
        <title>Unscrambling butterfly oogenesis.</title>
        <authorList>
            <person name="Carter J.M."/>
            <person name="Baker S.C."/>
            <person name="Pink R."/>
            <person name="Carter D.R."/>
            <person name="Collins A."/>
            <person name="Tomlin J."/>
            <person name="Gibbs M."/>
            <person name="Breuker C.J."/>
        </authorList>
    </citation>
    <scope>NUCLEOTIDE SEQUENCE</scope>
    <source>
        <tissue evidence="1">Ovary</tissue>
    </source>
</reference>
<dbReference type="AlphaFoldDB" id="S4NZ54"/>
<organism evidence="1">
    <name type="scientific">Pararge aegeria</name>
    <name type="common">speckled wood butterfly</name>
    <dbReference type="NCBI Taxonomy" id="116150"/>
    <lineage>
        <taxon>Eukaryota</taxon>
        <taxon>Metazoa</taxon>
        <taxon>Ecdysozoa</taxon>
        <taxon>Arthropoda</taxon>
        <taxon>Hexapoda</taxon>
        <taxon>Insecta</taxon>
        <taxon>Pterygota</taxon>
        <taxon>Neoptera</taxon>
        <taxon>Endopterygota</taxon>
        <taxon>Lepidoptera</taxon>
        <taxon>Glossata</taxon>
        <taxon>Ditrysia</taxon>
        <taxon>Papilionoidea</taxon>
        <taxon>Nymphalidae</taxon>
        <taxon>Satyrinae</taxon>
        <taxon>Satyrini</taxon>
        <taxon>Parargina</taxon>
        <taxon>Pararge</taxon>
    </lineage>
</organism>